<dbReference type="EMBL" id="PFTM01000068">
    <property type="protein sequence ID" value="PJB81980.1"/>
    <property type="molecule type" value="Genomic_DNA"/>
</dbReference>
<evidence type="ECO:0000313" key="11">
    <source>
        <dbReference type="Proteomes" id="UP000229236"/>
    </source>
</evidence>
<evidence type="ECO:0000256" key="7">
    <source>
        <dbReference type="ARBA" id="ARBA00048248"/>
    </source>
</evidence>
<dbReference type="InterPro" id="IPR002305">
    <property type="entry name" value="aa-tRNA-synth_Ic"/>
</dbReference>
<comment type="catalytic activity">
    <reaction evidence="7">
        <text>tRNA(Tyr) + L-tyrosine + ATP = L-tyrosyl-tRNA(Tyr) + AMP + diphosphate + H(+)</text>
        <dbReference type="Rhea" id="RHEA:10220"/>
        <dbReference type="Rhea" id="RHEA-COMP:9706"/>
        <dbReference type="Rhea" id="RHEA-COMP:9707"/>
        <dbReference type="ChEBI" id="CHEBI:15378"/>
        <dbReference type="ChEBI" id="CHEBI:30616"/>
        <dbReference type="ChEBI" id="CHEBI:33019"/>
        <dbReference type="ChEBI" id="CHEBI:58315"/>
        <dbReference type="ChEBI" id="CHEBI:78442"/>
        <dbReference type="ChEBI" id="CHEBI:78536"/>
        <dbReference type="ChEBI" id="CHEBI:456215"/>
        <dbReference type="EC" id="6.1.1.1"/>
    </reaction>
</comment>
<dbReference type="Gene3D" id="1.10.240.10">
    <property type="entry name" value="Tyrosyl-Transfer RNA Synthetase"/>
    <property type="match status" value="1"/>
</dbReference>
<dbReference type="GO" id="GO:0003723">
    <property type="term" value="F:RNA binding"/>
    <property type="evidence" value="ECO:0007669"/>
    <property type="project" value="InterPro"/>
</dbReference>
<evidence type="ECO:0000313" key="10">
    <source>
        <dbReference type="EMBL" id="PJB81980.1"/>
    </source>
</evidence>
<dbReference type="GO" id="GO:0005829">
    <property type="term" value="C:cytosol"/>
    <property type="evidence" value="ECO:0007669"/>
    <property type="project" value="TreeGrafter"/>
</dbReference>
<evidence type="ECO:0000256" key="9">
    <source>
        <dbReference type="RuleBase" id="RU363036"/>
    </source>
</evidence>
<dbReference type="InterPro" id="IPR024088">
    <property type="entry name" value="Tyr-tRNA-ligase_bac-type"/>
</dbReference>
<keyword evidence="5 9" id="KW-0648">Protein biosynthesis</keyword>
<dbReference type="EC" id="6.1.1.1" evidence="1 8"/>
<keyword evidence="2 9" id="KW-0436">Ligase</keyword>
<evidence type="ECO:0000256" key="8">
    <source>
        <dbReference type="NCBIfam" id="TIGR00234"/>
    </source>
</evidence>
<name>A0A2M8D5Q9_9BACT</name>
<evidence type="ECO:0000256" key="6">
    <source>
        <dbReference type="ARBA" id="ARBA00023146"/>
    </source>
</evidence>
<sequence length="429" mass="47769">MVVVTHTTRSCFTIVENSAIVRDMAEIITDAEKIEELLTRSVDTIYPSKESLRGLLASGKQISVYVGIDPTACYAHLGHSTNYLVLERLHRLGHKIVVLVGDFTAMIGDPSDKTSERVILTREQVVANMTTFKEQIGKILDFNDTGNPIEFKYNGEWLSTLDFQKLTELASNFTVQQMLERDLFQKRISEGKPLHLQEFFYPLMQGYDSVVLGVDLEVGGTDQTFNMLAGRTLMRRYLDREKWVMTTTLLVNPTTGEKLMSKSLGTGIAINEPPDNMFGKVMALADEAVVQVFIDCTRLSMDEIATKKERLAGGENPKNIKLELAREIVALYHGGKTAEEVLSRWEKTFSEKQMPDVVPEVTAKRGDTLLGVLAANGLAESKTKARHLFEEGAVRNAESGEKITDSTATVSETTTYKIGKKVFVKIVVS</sequence>
<keyword evidence="4 9" id="KW-0067">ATP-binding</keyword>
<evidence type="ECO:0000256" key="5">
    <source>
        <dbReference type="ARBA" id="ARBA00022917"/>
    </source>
</evidence>
<dbReference type="NCBIfam" id="TIGR00234">
    <property type="entry name" value="tyrS"/>
    <property type="match status" value="1"/>
</dbReference>
<dbReference type="GO" id="GO:0006437">
    <property type="term" value="P:tyrosyl-tRNA aminoacylation"/>
    <property type="evidence" value="ECO:0007669"/>
    <property type="project" value="UniProtKB-UniRule"/>
</dbReference>
<evidence type="ECO:0000256" key="1">
    <source>
        <dbReference type="ARBA" id="ARBA00013160"/>
    </source>
</evidence>
<keyword evidence="6 9" id="KW-0030">Aminoacyl-tRNA synthetase</keyword>
<dbReference type="Pfam" id="PF00579">
    <property type="entry name" value="tRNA-synt_1b"/>
    <property type="match status" value="1"/>
</dbReference>
<dbReference type="GO" id="GO:0004831">
    <property type="term" value="F:tyrosine-tRNA ligase activity"/>
    <property type="evidence" value="ECO:0007669"/>
    <property type="project" value="UniProtKB-UniRule"/>
</dbReference>
<dbReference type="SUPFAM" id="SSF55174">
    <property type="entry name" value="Alpha-L RNA-binding motif"/>
    <property type="match status" value="1"/>
</dbReference>
<dbReference type="Gene3D" id="3.40.50.620">
    <property type="entry name" value="HUPs"/>
    <property type="match status" value="1"/>
</dbReference>
<comment type="similarity">
    <text evidence="9">Belongs to the class-I aminoacyl-tRNA synthetase family.</text>
</comment>
<dbReference type="InterPro" id="IPR002307">
    <property type="entry name" value="Tyr-tRNA-ligase"/>
</dbReference>
<evidence type="ECO:0000256" key="2">
    <source>
        <dbReference type="ARBA" id="ARBA00022598"/>
    </source>
</evidence>
<accession>A0A2M8D5Q9</accession>
<dbReference type="SUPFAM" id="SSF52374">
    <property type="entry name" value="Nucleotidylyl transferase"/>
    <property type="match status" value="1"/>
</dbReference>
<comment type="caution">
    <text evidence="10">The sequence shown here is derived from an EMBL/GenBank/DDBJ whole genome shotgun (WGS) entry which is preliminary data.</text>
</comment>
<gene>
    <name evidence="10" type="primary">tyrS</name>
    <name evidence="10" type="ORF">CO088_04145</name>
</gene>
<dbReference type="InterPro" id="IPR036986">
    <property type="entry name" value="S4_RNA-bd_sf"/>
</dbReference>
<evidence type="ECO:0000256" key="3">
    <source>
        <dbReference type="ARBA" id="ARBA00022741"/>
    </source>
</evidence>
<dbReference type="AlphaFoldDB" id="A0A2M8D5Q9"/>
<dbReference type="PRINTS" id="PR01040">
    <property type="entry name" value="TRNASYNTHTYR"/>
</dbReference>
<dbReference type="PANTHER" id="PTHR11766:SF1">
    <property type="entry name" value="TYROSINE--TRNA LIGASE"/>
    <property type="match status" value="1"/>
</dbReference>
<dbReference type="PANTHER" id="PTHR11766">
    <property type="entry name" value="TYROSYL-TRNA SYNTHETASE"/>
    <property type="match status" value="1"/>
</dbReference>
<protein>
    <recommendedName>
        <fullName evidence="1 8">Tyrosine--tRNA ligase</fullName>
        <ecNumber evidence="1 8">6.1.1.1</ecNumber>
    </recommendedName>
</protein>
<proteinExistence type="inferred from homology"/>
<dbReference type="GO" id="GO:0005524">
    <property type="term" value="F:ATP binding"/>
    <property type="evidence" value="ECO:0007669"/>
    <property type="project" value="UniProtKB-KW"/>
</dbReference>
<organism evidence="10 11">
    <name type="scientific">Candidatus Yonathbacteria bacterium CG_4_9_14_0_8_um_filter_46_47</name>
    <dbReference type="NCBI Taxonomy" id="1975106"/>
    <lineage>
        <taxon>Bacteria</taxon>
        <taxon>Candidatus Yonathiibacteriota</taxon>
    </lineage>
</organism>
<dbReference type="Proteomes" id="UP000229236">
    <property type="component" value="Unassembled WGS sequence"/>
</dbReference>
<dbReference type="InterPro" id="IPR014729">
    <property type="entry name" value="Rossmann-like_a/b/a_fold"/>
</dbReference>
<evidence type="ECO:0000256" key="4">
    <source>
        <dbReference type="ARBA" id="ARBA00022840"/>
    </source>
</evidence>
<dbReference type="Gene3D" id="3.10.290.10">
    <property type="entry name" value="RNA-binding S4 domain"/>
    <property type="match status" value="1"/>
</dbReference>
<reference evidence="11" key="1">
    <citation type="submission" date="2017-09" db="EMBL/GenBank/DDBJ databases">
        <title>Depth-based differentiation of microbial function through sediment-hosted aquifers and enrichment of novel symbionts in the deep terrestrial subsurface.</title>
        <authorList>
            <person name="Probst A.J."/>
            <person name="Ladd B."/>
            <person name="Jarett J.K."/>
            <person name="Geller-Mcgrath D.E."/>
            <person name="Sieber C.M.K."/>
            <person name="Emerson J.B."/>
            <person name="Anantharaman K."/>
            <person name="Thomas B.C."/>
            <person name="Malmstrom R."/>
            <person name="Stieglmeier M."/>
            <person name="Klingl A."/>
            <person name="Woyke T."/>
            <person name="Ryan C.M."/>
            <person name="Banfield J.F."/>
        </authorList>
    </citation>
    <scope>NUCLEOTIDE SEQUENCE [LARGE SCALE GENOMIC DNA]</scope>
</reference>
<keyword evidence="3 9" id="KW-0547">Nucleotide-binding</keyword>